<dbReference type="Pfam" id="PF14113">
    <property type="entry name" value="Tae4"/>
    <property type="match status" value="1"/>
</dbReference>
<keyword evidence="2" id="KW-1185">Reference proteome</keyword>
<proteinExistence type="predicted"/>
<evidence type="ECO:0000313" key="2">
    <source>
        <dbReference type="Proteomes" id="UP000624159"/>
    </source>
</evidence>
<evidence type="ECO:0008006" key="3">
    <source>
        <dbReference type="Google" id="ProtNLM"/>
    </source>
</evidence>
<dbReference type="RefSeq" id="WP_197664824.1">
    <property type="nucleotide sequence ID" value="NZ_JADULK010000016.1"/>
</dbReference>
<comment type="caution">
    <text evidence="1">The sequence shown here is derived from an EMBL/GenBank/DDBJ whole genome shotgun (WGS) entry which is preliminary data.</text>
</comment>
<organism evidence="1 2">
    <name type="scientific">Serratia rubidaea</name>
    <name type="common">Serratia marinorubra</name>
    <dbReference type="NCBI Taxonomy" id="61652"/>
    <lineage>
        <taxon>Bacteria</taxon>
        <taxon>Pseudomonadati</taxon>
        <taxon>Pseudomonadota</taxon>
        <taxon>Gammaproteobacteria</taxon>
        <taxon>Enterobacterales</taxon>
        <taxon>Yersiniaceae</taxon>
        <taxon>Serratia</taxon>
    </lineage>
</organism>
<protein>
    <recommendedName>
        <fullName evidence="3">Type VI secretion system (T6SS), amidase effector protein 4</fullName>
    </recommendedName>
</protein>
<evidence type="ECO:0000313" key="1">
    <source>
        <dbReference type="EMBL" id="MBH1932329.1"/>
    </source>
</evidence>
<dbReference type="EMBL" id="JADULK010000016">
    <property type="protein sequence ID" value="MBH1932329.1"/>
    <property type="molecule type" value="Genomic_DNA"/>
</dbReference>
<reference evidence="1 2" key="1">
    <citation type="submission" date="2020-11" db="EMBL/GenBank/DDBJ databases">
        <title>Enhanced detection system for hospital associated transmission using whole genome sequencing surveillance.</title>
        <authorList>
            <person name="Harrison L.H."/>
            <person name="Van Tyne D."/>
            <person name="Marsh J.W."/>
            <person name="Griffith M.P."/>
            <person name="Snyder D.J."/>
            <person name="Cooper V.S."/>
            <person name="Mustapha M."/>
        </authorList>
    </citation>
    <scope>NUCLEOTIDE SEQUENCE [LARGE SCALE GENOMIC DNA]</scope>
    <source>
        <strain evidence="1 2">SER00230</strain>
    </source>
</reference>
<dbReference type="Gene3D" id="3.90.1720.80">
    <property type="match status" value="1"/>
</dbReference>
<dbReference type="InterPro" id="IPR025562">
    <property type="entry name" value="Tae4"/>
</dbReference>
<accession>A0ABS0MLD5</accession>
<dbReference type="Proteomes" id="UP000624159">
    <property type="component" value="Unassembled WGS sequence"/>
</dbReference>
<gene>
    <name evidence="1" type="ORF">I5U13_21980</name>
</gene>
<sequence length="172" mass="19879">MLITFKTLWENHPEVNGDANPCRKPNGDKAFDDQCAIRIGTALARCGYDVTKLSGVTSCWMHPKSDGHILRAEELANALARTAVPGVGRMVKIAPEKFDRVLKRQTGIIFFKDYWRRKNESFRNRSGDHIDLWNGTRLTSKLSYARIQWGVSWEGTISNYFKSREIWFWRVI</sequence>
<name>A0ABS0MLD5_SERRU</name>